<feature type="transmembrane region" description="Helical" evidence="16">
    <location>
        <begin position="268"/>
        <end position="297"/>
    </location>
</feature>
<evidence type="ECO:0000256" key="10">
    <source>
        <dbReference type="ARBA" id="ARBA00023098"/>
    </source>
</evidence>
<name>A0A518IVY8_9BACT</name>
<keyword evidence="9 16" id="KW-1133">Transmembrane helix</keyword>
<dbReference type="EMBL" id="CP036318">
    <property type="protein sequence ID" value="QDV57254.1"/>
    <property type="molecule type" value="Genomic_DNA"/>
</dbReference>
<feature type="transmembrane region" description="Helical" evidence="16">
    <location>
        <begin position="56"/>
        <end position="79"/>
    </location>
</feature>
<evidence type="ECO:0000256" key="2">
    <source>
        <dbReference type="ARBA" id="ARBA00004127"/>
    </source>
</evidence>
<dbReference type="PANTHER" id="PTHR14269:SF61">
    <property type="entry name" value="CDP-DIACYLGLYCEROL--SERINE O-PHOSPHATIDYLTRANSFERASE"/>
    <property type="match status" value="1"/>
</dbReference>
<comment type="catalytic activity">
    <reaction evidence="1">
        <text>a CDP-1,2-diacyl-sn-glycerol + L-serine = a 1,2-diacyl-sn-glycero-3-phospho-L-serine + CMP + H(+)</text>
        <dbReference type="Rhea" id="RHEA:16913"/>
        <dbReference type="ChEBI" id="CHEBI:15378"/>
        <dbReference type="ChEBI" id="CHEBI:33384"/>
        <dbReference type="ChEBI" id="CHEBI:57262"/>
        <dbReference type="ChEBI" id="CHEBI:58332"/>
        <dbReference type="ChEBI" id="CHEBI:60377"/>
        <dbReference type="EC" id="2.7.8.8"/>
    </reaction>
</comment>
<dbReference type="GO" id="GO:0003882">
    <property type="term" value="F:CDP-diacylglycerol-serine O-phosphatidyltransferase activity"/>
    <property type="evidence" value="ECO:0007669"/>
    <property type="project" value="UniProtKB-EC"/>
</dbReference>
<keyword evidence="18" id="KW-1185">Reference proteome</keyword>
<dbReference type="InterPro" id="IPR000462">
    <property type="entry name" value="CDP-OH_P_trans"/>
</dbReference>
<evidence type="ECO:0000256" key="12">
    <source>
        <dbReference type="ARBA" id="ARBA00023209"/>
    </source>
</evidence>
<dbReference type="Gene3D" id="1.20.120.1760">
    <property type="match status" value="1"/>
</dbReference>
<dbReference type="NCBIfam" id="TIGR00473">
    <property type="entry name" value="pssA"/>
    <property type="match status" value="1"/>
</dbReference>
<dbReference type="GO" id="GO:0016020">
    <property type="term" value="C:membrane"/>
    <property type="evidence" value="ECO:0007669"/>
    <property type="project" value="InterPro"/>
</dbReference>
<evidence type="ECO:0000256" key="15">
    <source>
        <dbReference type="RuleBase" id="RU003750"/>
    </source>
</evidence>
<dbReference type="Pfam" id="PF01066">
    <property type="entry name" value="CDP-OH_P_transf"/>
    <property type="match status" value="1"/>
</dbReference>
<dbReference type="AlphaFoldDB" id="A0A518IVY8"/>
<gene>
    <name evidence="17" type="ORF">Mal33_32580</name>
</gene>
<keyword evidence="8 16" id="KW-0812">Transmembrane</keyword>
<evidence type="ECO:0000313" key="18">
    <source>
        <dbReference type="Proteomes" id="UP000316770"/>
    </source>
</evidence>
<keyword evidence="10" id="KW-0443">Lipid metabolism</keyword>
<evidence type="ECO:0000256" key="9">
    <source>
        <dbReference type="ARBA" id="ARBA00022989"/>
    </source>
</evidence>
<dbReference type="GO" id="GO:0012505">
    <property type="term" value="C:endomembrane system"/>
    <property type="evidence" value="ECO:0007669"/>
    <property type="project" value="UniProtKB-SubCell"/>
</dbReference>
<dbReference type="InterPro" id="IPR048254">
    <property type="entry name" value="CDP_ALCOHOL_P_TRANSF_CS"/>
</dbReference>
<evidence type="ECO:0000256" key="3">
    <source>
        <dbReference type="ARBA" id="ARBA00010441"/>
    </source>
</evidence>
<evidence type="ECO:0000256" key="16">
    <source>
        <dbReference type="SAM" id="Phobius"/>
    </source>
</evidence>
<dbReference type="InterPro" id="IPR050324">
    <property type="entry name" value="CDP-alcohol_PTase-I"/>
</dbReference>
<feature type="transmembrane region" description="Helical" evidence="16">
    <location>
        <begin position="152"/>
        <end position="170"/>
    </location>
</feature>
<dbReference type="EC" id="2.7.8.8" evidence="4"/>
<accession>A0A518IVY8</accession>
<dbReference type="GO" id="GO:0008654">
    <property type="term" value="P:phospholipid biosynthetic process"/>
    <property type="evidence" value="ECO:0007669"/>
    <property type="project" value="UniProtKB-KW"/>
</dbReference>
<keyword evidence="7 15" id="KW-0808">Transferase</keyword>
<dbReference type="InterPro" id="IPR043130">
    <property type="entry name" value="CDP-OH_PTrfase_TM_dom"/>
</dbReference>
<keyword evidence="11 16" id="KW-0472">Membrane</keyword>
<evidence type="ECO:0000256" key="13">
    <source>
        <dbReference type="ARBA" id="ARBA00023264"/>
    </source>
</evidence>
<comment type="subcellular location">
    <subcellularLocation>
        <location evidence="2">Endomembrane system</location>
        <topology evidence="2">Multi-pass membrane protein</topology>
    </subcellularLocation>
</comment>
<evidence type="ECO:0000256" key="5">
    <source>
        <dbReference type="ARBA" id="ARBA00017171"/>
    </source>
</evidence>
<sequence length="315" mass="34748">MRRGTWFAVSITIELETHDGQPSARDLPTILQFPSGNTKYMSYRPARKRRRPRMSLSFLPTMLTLGNGACGMASIAMAYNAELNWSTENKLFAAGCLIFAGMLFDAFDGWAARATKQTSEFGAQLDSLCDAITFGVAPAVLVWQYSNVLPLRVIYPIGVLFTLCTILRLARFNVETPSDDAEDHAYFEGLPSPAAAGTIATFAIATPELSAMQTSVADPRAQELAATVLASCQYLLPALAVILAYLMVSRFRYEHFVPKWLGGHWSPFQIGLALFAIMTVVVVKELALPLMFCYYAFESPIRNWMRLPESARASG</sequence>
<keyword evidence="12" id="KW-0594">Phospholipid biosynthesis</keyword>
<reference evidence="17 18" key="1">
    <citation type="submission" date="2019-02" db="EMBL/GenBank/DDBJ databases">
        <title>Deep-cultivation of Planctomycetes and their phenomic and genomic characterization uncovers novel biology.</title>
        <authorList>
            <person name="Wiegand S."/>
            <person name="Jogler M."/>
            <person name="Boedeker C."/>
            <person name="Pinto D."/>
            <person name="Vollmers J."/>
            <person name="Rivas-Marin E."/>
            <person name="Kohn T."/>
            <person name="Peeters S.H."/>
            <person name="Heuer A."/>
            <person name="Rast P."/>
            <person name="Oberbeckmann S."/>
            <person name="Bunk B."/>
            <person name="Jeske O."/>
            <person name="Meyerdierks A."/>
            <person name="Storesund J.E."/>
            <person name="Kallscheuer N."/>
            <person name="Luecker S."/>
            <person name="Lage O.M."/>
            <person name="Pohl T."/>
            <person name="Merkel B.J."/>
            <person name="Hornburger P."/>
            <person name="Mueller R.-W."/>
            <person name="Bruemmer F."/>
            <person name="Labrenz M."/>
            <person name="Spormann A.M."/>
            <person name="Op den Camp H."/>
            <person name="Overmann J."/>
            <person name="Amann R."/>
            <person name="Jetten M.S.M."/>
            <person name="Mascher T."/>
            <person name="Medema M.H."/>
            <person name="Devos D.P."/>
            <person name="Kaster A.-K."/>
            <person name="Ovreas L."/>
            <person name="Rohde M."/>
            <person name="Galperin M.Y."/>
            <person name="Jogler C."/>
        </authorList>
    </citation>
    <scope>NUCLEOTIDE SEQUENCE [LARGE SCALE GENOMIC DNA]</scope>
    <source>
        <strain evidence="17 18">Mal33</strain>
    </source>
</reference>
<evidence type="ECO:0000256" key="4">
    <source>
        <dbReference type="ARBA" id="ARBA00013174"/>
    </source>
</evidence>
<dbReference type="InterPro" id="IPR004533">
    <property type="entry name" value="CDP-diaglyc--ser_O-PTrfase"/>
</dbReference>
<evidence type="ECO:0000256" key="11">
    <source>
        <dbReference type="ARBA" id="ARBA00023136"/>
    </source>
</evidence>
<evidence type="ECO:0000256" key="6">
    <source>
        <dbReference type="ARBA" id="ARBA00022516"/>
    </source>
</evidence>
<feature type="transmembrane region" description="Helical" evidence="16">
    <location>
        <begin position="224"/>
        <end position="248"/>
    </location>
</feature>
<dbReference type="PROSITE" id="PS00379">
    <property type="entry name" value="CDP_ALCOHOL_P_TRANSF"/>
    <property type="match status" value="1"/>
</dbReference>
<organism evidence="17 18">
    <name type="scientific">Rosistilla oblonga</name>
    <dbReference type="NCBI Taxonomy" id="2527990"/>
    <lineage>
        <taxon>Bacteria</taxon>
        <taxon>Pseudomonadati</taxon>
        <taxon>Planctomycetota</taxon>
        <taxon>Planctomycetia</taxon>
        <taxon>Pirellulales</taxon>
        <taxon>Pirellulaceae</taxon>
        <taxon>Rosistilla</taxon>
    </lineage>
</organism>
<evidence type="ECO:0000256" key="7">
    <source>
        <dbReference type="ARBA" id="ARBA00022679"/>
    </source>
</evidence>
<proteinExistence type="inferred from homology"/>
<keyword evidence="13" id="KW-1208">Phospholipid metabolism</keyword>
<evidence type="ECO:0000256" key="14">
    <source>
        <dbReference type="ARBA" id="ARBA00032361"/>
    </source>
</evidence>
<evidence type="ECO:0000313" key="17">
    <source>
        <dbReference type="EMBL" id="QDV57254.1"/>
    </source>
</evidence>
<protein>
    <recommendedName>
        <fullName evidence="5">CDP-diacylglycerol--serine O-phosphatidyltransferase</fullName>
        <ecNumber evidence="4">2.7.8.8</ecNumber>
    </recommendedName>
    <alternativeName>
        <fullName evidence="14">Phosphatidylserine synthase</fullName>
    </alternativeName>
</protein>
<feature type="transmembrane region" description="Helical" evidence="16">
    <location>
        <begin position="91"/>
        <end position="107"/>
    </location>
</feature>
<evidence type="ECO:0000256" key="8">
    <source>
        <dbReference type="ARBA" id="ARBA00022692"/>
    </source>
</evidence>
<dbReference type="Proteomes" id="UP000316770">
    <property type="component" value="Chromosome"/>
</dbReference>
<evidence type="ECO:0000256" key="1">
    <source>
        <dbReference type="ARBA" id="ARBA00000287"/>
    </source>
</evidence>
<dbReference type="PANTHER" id="PTHR14269">
    <property type="entry name" value="CDP-DIACYLGLYCEROL--GLYCEROL-3-PHOSPHATE 3-PHOSPHATIDYLTRANSFERASE-RELATED"/>
    <property type="match status" value="1"/>
</dbReference>
<keyword evidence="6" id="KW-0444">Lipid biosynthesis</keyword>
<comment type="similarity">
    <text evidence="3 15">Belongs to the CDP-alcohol phosphatidyltransferase class-I family.</text>
</comment>